<sequence>MKLTKQTLQEIEFPKGTAVPPSNVFNLPEKVLQFGTGILLRGLIDYFIDKANRQGVFNGRVVVIKSTDRGGADEFQEQDGLYTHVVRGIQEGKTVDQTIVNSSISRVLSAKSEWEEIMKCAVNPDIEVIVSNTTEVGIALLDGDKITAKPPTSFPGKLLAILQARYTAGLPGFVIVPTELIVDNGQKLKDIVLTLAKQNQLDTALIKWISEANHFCSSLVDRIVPGKLPDTDRNFDYADDLAILSEPYSLWAIEASDPKVNEVLSFAKADKGVVIAPDITKYRELKLRLLNGTHTLSSGIGVLAGIETVKEGMKDNALSGFIETLMMQELAPAISGPSLSVDEARSYGQTVLDRFRNPFIQHKWLSITLQYSSKIKMRDLPILLKHYEQKSDVPSLFALGFAASICFMKSEAKGSEYYGTANGKEYLIQDDKAGYLSDLWKKYGAEKIANAVLRDESLWSADLTRLPGFEKDVTEKLSLISSGGMRAALQTVL</sequence>
<feature type="domain" description="Mannitol dehydrogenase N-terminal" evidence="3">
    <location>
        <begin position="30"/>
        <end position="258"/>
    </location>
</feature>
<accession>A0ABZ0IMN0</accession>
<dbReference type="Pfam" id="PF01232">
    <property type="entry name" value="Mannitol_dh"/>
    <property type="match status" value="1"/>
</dbReference>
<proteinExistence type="predicted"/>
<dbReference type="Proteomes" id="UP001302349">
    <property type="component" value="Chromosome"/>
</dbReference>
<evidence type="ECO:0000313" key="6">
    <source>
        <dbReference type="Proteomes" id="UP001302349"/>
    </source>
</evidence>
<reference evidence="5 6" key="1">
    <citation type="journal article" date="2023" name="Microbiol. Resour. Announc.">
        <title>Complete Genome Sequence of Imperialibacter roseus strain P4T.</title>
        <authorList>
            <person name="Tizabi D.R."/>
            <person name="Bachvaroff T."/>
            <person name="Hill R.T."/>
        </authorList>
    </citation>
    <scope>NUCLEOTIDE SEQUENCE [LARGE SCALE GENOMIC DNA]</scope>
    <source>
        <strain evidence="5 6">P4T</strain>
    </source>
</reference>
<dbReference type="RefSeq" id="WP_317488174.1">
    <property type="nucleotide sequence ID" value="NZ_CP136051.1"/>
</dbReference>
<dbReference type="Gene3D" id="1.10.1040.10">
    <property type="entry name" value="N-(1-d-carboxylethyl)-l-norvaline Dehydrogenase, domain 2"/>
    <property type="match status" value="1"/>
</dbReference>
<evidence type="ECO:0000259" key="3">
    <source>
        <dbReference type="Pfam" id="PF01232"/>
    </source>
</evidence>
<protein>
    <submittedName>
        <fullName evidence="5">Tagaturonate reductase</fullName>
        <ecNumber evidence="5">1.1.1.58</ecNumber>
    </submittedName>
</protein>
<keyword evidence="6" id="KW-1185">Reference proteome</keyword>
<dbReference type="GO" id="GO:0009026">
    <property type="term" value="F:tagaturonate reductase activity"/>
    <property type="evidence" value="ECO:0007669"/>
    <property type="project" value="UniProtKB-EC"/>
</dbReference>
<dbReference type="Gene3D" id="3.40.50.720">
    <property type="entry name" value="NAD(P)-binding Rossmann-like Domain"/>
    <property type="match status" value="1"/>
</dbReference>
<evidence type="ECO:0000256" key="2">
    <source>
        <dbReference type="ARBA" id="ARBA00023027"/>
    </source>
</evidence>
<dbReference type="InterPro" id="IPR013118">
    <property type="entry name" value="Mannitol_DH_C"/>
</dbReference>
<dbReference type="InterPro" id="IPR036291">
    <property type="entry name" value="NAD(P)-bd_dom_sf"/>
</dbReference>
<name>A0ABZ0IMN0_9BACT</name>
<dbReference type="PANTHER" id="PTHR30524">
    <property type="entry name" value="MANNITOL-1-PHOSPHATE 5-DEHYDROGENASE"/>
    <property type="match status" value="1"/>
</dbReference>
<dbReference type="PANTHER" id="PTHR30524:SF0">
    <property type="entry name" value="ALTRONATE OXIDOREDUCTASE-RELATED"/>
    <property type="match status" value="1"/>
</dbReference>
<evidence type="ECO:0000313" key="5">
    <source>
        <dbReference type="EMBL" id="WOK05414.1"/>
    </source>
</evidence>
<dbReference type="SUPFAM" id="SSF51735">
    <property type="entry name" value="NAD(P)-binding Rossmann-fold domains"/>
    <property type="match status" value="1"/>
</dbReference>
<feature type="domain" description="Mannitol dehydrogenase C-terminal" evidence="4">
    <location>
        <begin position="278"/>
        <end position="478"/>
    </location>
</feature>
<dbReference type="InterPro" id="IPR008927">
    <property type="entry name" value="6-PGluconate_DH-like_C_sf"/>
</dbReference>
<dbReference type="NCBIfam" id="NF002969">
    <property type="entry name" value="PRK03643.1"/>
    <property type="match status" value="1"/>
</dbReference>
<dbReference type="InterPro" id="IPR013328">
    <property type="entry name" value="6PGD_dom2"/>
</dbReference>
<dbReference type="SUPFAM" id="SSF48179">
    <property type="entry name" value="6-phosphogluconate dehydrogenase C-terminal domain-like"/>
    <property type="match status" value="1"/>
</dbReference>
<keyword evidence="2" id="KW-0520">NAD</keyword>
<gene>
    <name evidence="5" type="ORF">RT717_20240</name>
</gene>
<dbReference type="EMBL" id="CP136051">
    <property type="protein sequence ID" value="WOK05414.1"/>
    <property type="molecule type" value="Genomic_DNA"/>
</dbReference>
<dbReference type="EC" id="1.1.1.58" evidence="5"/>
<evidence type="ECO:0000259" key="4">
    <source>
        <dbReference type="Pfam" id="PF08125"/>
    </source>
</evidence>
<dbReference type="InterPro" id="IPR013131">
    <property type="entry name" value="Mannitol_DH_N"/>
</dbReference>
<dbReference type="Pfam" id="PF08125">
    <property type="entry name" value="Mannitol_dh_C"/>
    <property type="match status" value="1"/>
</dbReference>
<evidence type="ECO:0000256" key="1">
    <source>
        <dbReference type="ARBA" id="ARBA00023002"/>
    </source>
</evidence>
<keyword evidence="1 5" id="KW-0560">Oxidoreductase</keyword>
<organism evidence="5 6">
    <name type="scientific">Imperialibacter roseus</name>
    <dbReference type="NCBI Taxonomy" id="1324217"/>
    <lineage>
        <taxon>Bacteria</taxon>
        <taxon>Pseudomonadati</taxon>
        <taxon>Bacteroidota</taxon>
        <taxon>Cytophagia</taxon>
        <taxon>Cytophagales</taxon>
        <taxon>Flammeovirgaceae</taxon>
        <taxon>Imperialibacter</taxon>
    </lineage>
</organism>